<dbReference type="GO" id="GO:0003677">
    <property type="term" value="F:DNA binding"/>
    <property type="evidence" value="ECO:0007669"/>
    <property type="project" value="InterPro"/>
</dbReference>
<reference evidence="8" key="1">
    <citation type="submission" date="2014-07" db="EMBL/GenBank/DDBJ databases">
        <title>Identification of a novel salt tolerance gene in wild soybean by whole-genome sequencing.</title>
        <authorList>
            <person name="Lam H.-M."/>
            <person name="Qi X."/>
            <person name="Li M.-W."/>
            <person name="Liu X."/>
            <person name="Xie M."/>
            <person name="Ni M."/>
            <person name="Xu X."/>
        </authorList>
    </citation>
    <scope>NUCLEOTIDE SEQUENCE [LARGE SCALE GENOMIC DNA]</scope>
    <source>
        <tissue evidence="8">Root</tissue>
    </source>
</reference>
<dbReference type="EC" id="2.7.7.6" evidence="1"/>
<keyword evidence="2 8" id="KW-0240">DNA-directed RNA polymerase</keyword>
<dbReference type="Gene3D" id="4.10.860.120">
    <property type="entry name" value="RNA polymerase II, clamp domain"/>
    <property type="match status" value="1"/>
</dbReference>
<keyword evidence="3 8" id="KW-0808">Transferase</keyword>
<keyword evidence="5" id="KW-0804">Transcription</keyword>
<organism evidence="8">
    <name type="scientific">Glycine soja</name>
    <name type="common">Wild soybean</name>
    <dbReference type="NCBI Taxonomy" id="3848"/>
    <lineage>
        <taxon>Eukaryota</taxon>
        <taxon>Viridiplantae</taxon>
        <taxon>Streptophyta</taxon>
        <taxon>Embryophyta</taxon>
        <taxon>Tracheophyta</taxon>
        <taxon>Spermatophyta</taxon>
        <taxon>Magnoliopsida</taxon>
        <taxon>eudicotyledons</taxon>
        <taxon>Gunneridae</taxon>
        <taxon>Pentapetalae</taxon>
        <taxon>rosids</taxon>
        <taxon>fabids</taxon>
        <taxon>Fabales</taxon>
        <taxon>Fabaceae</taxon>
        <taxon>Papilionoideae</taxon>
        <taxon>50 kb inversion clade</taxon>
        <taxon>NPAAA clade</taxon>
        <taxon>indigoferoid/millettioid clade</taxon>
        <taxon>Phaseoleae</taxon>
        <taxon>Glycine</taxon>
        <taxon>Glycine subgen. Soja</taxon>
    </lineage>
</organism>
<evidence type="ECO:0000256" key="4">
    <source>
        <dbReference type="ARBA" id="ARBA00022695"/>
    </source>
</evidence>
<name>A0A0B2R8D4_GLYSO</name>
<dbReference type="GO" id="GO:0006351">
    <property type="term" value="P:DNA-templated transcription"/>
    <property type="evidence" value="ECO:0007669"/>
    <property type="project" value="InterPro"/>
</dbReference>
<protein>
    <recommendedName>
        <fullName evidence="1">DNA-directed RNA polymerase</fullName>
        <ecNumber evidence="1">2.7.7.6</ecNumber>
    </recommendedName>
</protein>
<evidence type="ECO:0000259" key="7">
    <source>
        <dbReference type="Pfam" id="PF04997"/>
    </source>
</evidence>
<keyword evidence="4 8" id="KW-0548">Nucleotidyltransferase</keyword>
<dbReference type="Pfam" id="PF04997">
    <property type="entry name" value="RNA_pol_Rpb1_1"/>
    <property type="match status" value="1"/>
</dbReference>
<feature type="region of interest" description="Disordered" evidence="6">
    <location>
        <begin position="1"/>
        <end position="33"/>
    </location>
</feature>
<feature type="domain" description="RNA polymerase Rpb1" evidence="7">
    <location>
        <begin position="30"/>
        <end position="84"/>
    </location>
</feature>
<dbReference type="GO" id="GO:0000428">
    <property type="term" value="C:DNA-directed RNA polymerase complex"/>
    <property type="evidence" value="ECO:0007669"/>
    <property type="project" value="UniProtKB-KW"/>
</dbReference>
<gene>
    <name evidence="8" type="ORF">glysoja_038908</name>
</gene>
<dbReference type="GO" id="GO:0003899">
    <property type="term" value="F:DNA-directed RNA polymerase activity"/>
    <property type="evidence" value="ECO:0007669"/>
    <property type="project" value="UniProtKB-EC"/>
</dbReference>
<sequence>MKINAKYKAQKKKSDDQEQLPEPIKRKQTLSTERDDITHQLAMIIRHNENLKRQEKNGSPAHIISEFVQLLLFQVAKYFDNEFKWFIAFEI</sequence>
<dbReference type="InterPro" id="IPR044893">
    <property type="entry name" value="RNA_pol_Rpb1_clamp_domain"/>
</dbReference>
<accession>A0A0B2R8D4</accession>
<dbReference type="EMBL" id="KN652801">
    <property type="protein sequence ID" value="KHN28424.1"/>
    <property type="molecule type" value="Genomic_DNA"/>
</dbReference>
<proteinExistence type="predicted"/>
<dbReference type="SUPFAM" id="SSF64484">
    <property type="entry name" value="beta and beta-prime subunits of DNA dependent RNA-polymerase"/>
    <property type="match status" value="1"/>
</dbReference>
<evidence type="ECO:0000256" key="6">
    <source>
        <dbReference type="SAM" id="MobiDB-lite"/>
    </source>
</evidence>
<dbReference type="Proteomes" id="UP000053555">
    <property type="component" value="Unassembled WGS sequence"/>
</dbReference>
<evidence type="ECO:0000256" key="1">
    <source>
        <dbReference type="ARBA" id="ARBA00012418"/>
    </source>
</evidence>
<dbReference type="AlphaFoldDB" id="A0A0B2R8D4"/>
<evidence type="ECO:0000256" key="5">
    <source>
        <dbReference type="ARBA" id="ARBA00023163"/>
    </source>
</evidence>
<evidence type="ECO:0000256" key="3">
    <source>
        <dbReference type="ARBA" id="ARBA00022679"/>
    </source>
</evidence>
<dbReference type="InterPro" id="IPR007080">
    <property type="entry name" value="RNA_pol_Rpb1_1"/>
</dbReference>
<evidence type="ECO:0000256" key="2">
    <source>
        <dbReference type="ARBA" id="ARBA00022478"/>
    </source>
</evidence>
<evidence type="ECO:0000313" key="8">
    <source>
        <dbReference type="EMBL" id="KHN28424.1"/>
    </source>
</evidence>